<evidence type="ECO:0000313" key="2">
    <source>
        <dbReference type="EMBL" id="NYJ75356.1"/>
    </source>
</evidence>
<gene>
    <name evidence="2" type="ORF">HNR15_002319</name>
</gene>
<keyword evidence="1" id="KW-0812">Transmembrane</keyword>
<keyword evidence="1" id="KW-1133">Transmembrane helix</keyword>
<evidence type="ECO:0000313" key="3">
    <source>
        <dbReference type="Proteomes" id="UP000571817"/>
    </source>
</evidence>
<accession>A0A853DCR2</accession>
<dbReference type="RefSeq" id="WP_179481949.1">
    <property type="nucleotide sequence ID" value="NZ_JACCFW010000001.1"/>
</dbReference>
<dbReference type="Proteomes" id="UP000571817">
    <property type="component" value="Unassembled WGS sequence"/>
</dbReference>
<sequence>MFAPLTYLTGAVLVVLALQAGYALLRGKPIDDPMFWTGLVAEGLIVVQLVVGIALSGHGGHGMSAALFIAYLAGLVVALPVAGVWAIAERESRSSSGVILVAGLGLLVMLVRLVQIWNGHG</sequence>
<keyword evidence="3" id="KW-1185">Reference proteome</keyword>
<feature type="transmembrane region" description="Helical" evidence="1">
    <location>
        <begin position="33"/>
        <end position="55"/>
    </location>
</feature>
<organism evidence="2 3">
    <name type="scientific">Allobranchiibius huperziae</name>
    <dbReference type="NCBI Taxonomy" id="1874116"/>
    <lineage>
        <taxon>Bacteria</taxon>
        <taxon>Bacillati</taxon>
        <taxon>Actinomycetota</taxon>
        <taxon>Actinomycetes</taxon>
        <taxon>Micrococcales</taxon>
        <taxon>Dermacoccaceae</taxon>
        <taxon>Allobranchiibius</taxon>
    </lineage>
</organism>
<dbReference type="EMBL" id="JACCFW010000001">
    <property type="protein sequence ID" value="NYJ75356.1"/>
    <property type="molecule type" value="Genomic_DNA"/>
</dbReference>
<reference evidence="2 3" key="1">
    <citation type="submission" date="2020-07" db="EMBL/GenBank/DDBJ databases">
        <title>Sequencing the genomes of 1000 actinobacteria strains.</title>
        <authorList>
            <person name="Klenk H.-P."/>
        </authorList>
    </citation>
    <scope>NUCLEOTIDE SEQUENCE [LARGE SCALE GENOMIC DNA]</scope>
    <source>
        <strain evidence="2 3">DSM 29531</strain>
    </source>
</reference>
<keyword evidence="1" id="KW-0472">Membrane</keyword>
<evidence type="ECO:0008006" key="4">
    <source>
        <dbReference type="Google" id="ProtNLM"/>
    </source>
</evidence>
<evidence type="ECO:0000256" key="1">
    <source>
        <dbReference type="SAM" id="Phobius"/>
    </source>
</evidence>
<proteinExistence type="predicted"/>
<name>A0A853DCR2_9MICO</name>
<dbReference type="AlphaFoldDB" id="A0A853DCR2"/>
<feature type="transmembrane region" description="Helical" evidence="1">
    <location>
        <begin position="67"/>
        <end position="88"/>
    </location>
</feature>
<protein>
    <recommendedName>
        <fullName evidence="4">Integral membrane protein</fullName>
    </recommendedName>
</protein>
<feature type="transmembrane region" description="Helical" evidence="1">
    <location>
        <begin position="94"/>
        <end position="114"/>
    </location>
</feature>
<comment type="caution">
    <text evidence="2">The sequence shown here is derived from an EMBL/GenBank/DDBJ whole genome shotgun (WGS) entry which is preliminary data.</text>
</comment>